<proteinExistence type="predicted"/>
<dbReference type="Gene3D" id="1.10.3210.10">
    <property type="entry name" value="Hypothetical protein af1432"/>
    <property type="match status" value="1"/>
</dbReference>
<evidence type="ECO:0000259" key="1">
    <source>
        <dbReference type="PROSITE" id="PS51833"/>
    </source>
</evidence>
<feature type="domain" description="HDOD" evidence="1">
    <location>
        <begin position="18"/>
        <end position="206"/>
    </location>
</feature>
<dbReference type="SUPFAM" id="SSF109604">
    <property type="entry name" value="HD-domain/PDEase-like"/>
    <property type="match status" value="1"/>
</dbReference>
<dbReference type="Proteomes" id="UP000324298">
    <property type="component" value="Unassembled WGS sequence"/>
</dbReference>
<dbReference type="InterPro" id="IPR006675">
    <property type="entry name" value="HDIG_dom"/>
</dbReference>
<dbReference type="OrthoDB" id="9803649at2"/>
<protein>
    <submittedName>
        <fullName evidence="2">HDOD domain-containing protein</fullName>
    </submittedName>
</protein>
<reference evidence="2 3" key="1">
    <citation type="submission" date="2019-04" db="EMBL/GenBank/DDBJ databases">
        <title>Geobacter ruber sp. nov., ferric-reducing bacteria isolated from paddy soil.</title>
        <authorList>
            <person name="Xu Z."/>
            <person name="Masuda Y."/>
            <person name="Itoh H."/>
            <person name="Senoo K."/>
        </authorList>
    </citation>
    <scope>NUCLEOTIDE SEQUENCE [LARGE SCALE GENOMIC DNA]</scope>
    <source>
        <strain evidence="2 3">Red88</strain>
    </source>
</reference>
<accession>A0A5A9XQL9</accession>
<evidence type="ECO:0000313" key="3">
    <source>
        <dbReference type="Proteomes" id="UP000324298"/>
    </source>
</evidence>
<name>A0A5A9XQL9_9BACT</name>
<dbReference type="InterPro" id="IPR052340">
    <property type="entry name" value="RNase_Y/CdgJ"/>
</dbReference>
<gene>
    <name evidence="2" type="ORF">ET418_03000</name>
</gene>
<dbReference type="PANTHER" id="PTHR33525:SF3">
    <property type="entry name" value="RIBONUCLEASE Y"/>
    <property type="match status" value="1"/>
</dbReference>
<sequence length="287" mass="31485">MDEKRNELKKIIMDTKTLPTLPGVINKLNSLSDNDKSSVQEMARIVSSDQVLSARILRLANSPSYGFYRVSTISNAMILLGVNVVKSLAISSSIFEIMEKNSVGLWEHSLGVGVASNLIATKLNLPECEEIATAGLLHDIGKVIISLKCSEAEQEVRRVIDEKRVYMREAEQEIIDTDHAEVGGWLAKSWFLPDKLSEPINCHHNVAAAGSHRIKTAVVHIADALIKASGFGDSGDSYVPQIQQAAWDILKLNEQIIADIVEALEDKLVEVKNFSLELQQGTDAVAN</sequence>
<dbReference type="EMBL" id="SRSD01000002">
    <property type="protein sequence ID" value="KAA0893951.1"/>
    <property type="molecule type" value="Genomic_DNA"/>
</dbReference>
<comment type="caution">
    <text evidence="2">The sequence shown here is derived from an EMBL/GenBank/DDBJ whole genome shotgun (WGS) entry which is preliminary data.</text>
</comment>
<dbReference type="RefSeq" id="WP_149306110.1">
    <property type="nucleotide sequence ID" value="NZ_SRSD01000002.1"/>
</dbReference>
<dbReference type="NCBIfam" id="TIGR00277">
    <property type="entry name" value="HDIG"/>
    <property type="match status" value="1"/>
</dbReference>
<dbReference type="PANTHER" id="PTHR33525">
    <property type="match status" value="1"/>
</dbReference>
<dbReference type="AlphaFoldDB" id="A0A5A9XQL9"/>
<dbReference type="InterPro" id="IPR013976">
    <property type="entry name" value="HDOD"/>
</dbReference>
<keyword evidence="3" id="KW-1185">Reference proteome</keyword>
<dbReference type="PROSITE" id="PS51833">
    <property type="entry name" value="HDOD"/>
    <property type="match status" value="1"/>
</dbReference>
<dbReference type="CDD" id="cd00077">
    <property type="entry name" value="HDc"/>
    <property type="match status" value="1"/>
</dbReference>
<evidence type="ECO:0000313" key="2">
    <source>
        <dbReference type="EMBL" id="KAA0893951.1"/>
    </source>
</evidence>
<dbReference type="SMART" id="SM00471">
    <property type="entry name" value="HDc"/>
    <property type="match status" value="1"/>
</dbReference>
<dbReference type="Pfam" id="PF08668">
    <property type="entry name" value="HDOD"/>
    <property type="match status" value="1"/>
</dbReference>
<dbReference type="InterPro" id="IPR003607">
    <property type="entry name" value="HD/PDEase_dom"/>
</dbReference>
<organism evidence="2 3">
    <name type="scientific">Oryzomonas rubra</name>
    <dbReference type="NCBI Taxonomy" id="2509454"/>
    <lineage>
        <taxon>Bacteria</taxon>
        <taxon>Pseudomonadati</taxon>
        <taxon>Thermodesulfobacteriota</taxon>
        <taxon>Desulfuromonadia</taxon>
        <taxon>Geobacterales</taxon>
        <taxon>Geobacteraceae</taxon>
        <taxon>Oryzomonas</taxon>
    </lineage>
</organism>